<evidence type="ECO:0000256" key="3">
    <source>
        <dbReference type="ARBA" id="ARBA00023125"/>
    </source>
</evidence>
<feature type="domain" description="Homeobox" evidence="9">
    <location>
        <begin position="1"/>
        <end position="22"/>
    </location>
</feature>
<feature type="non-terminal residue" evidence="10">
    <location>
        <position position="1"/>
    </location>
</feature>
<dbReference type="SUPFAM" id="SSF46689">
    <property type="entry name" value="Homeodomain-like"/>
    <property type="match status" value="1"/>
</dbReference>
<dbReference type="OrthoDB" id="6159439at2759"/>
<dbReference type="GO" id="GO:0000978">
    <property type="term" value="F:RNA polymerase II cis-regulatory region sequence-specific DNA binding"/>
    <property type="evidence" value="ECO:0007669"/>
    <property type="project" value="TreeGrafter"/>
</dbReference>
<keyword evidence="4 6" id="KW-0371">Homeobox</keyword>
<keyword evidence="5 6" id="KW-0539">Nucleus</keyword>
<evidence type="ECO:0000256" key="7">
    <source>
        <dbReference type="RuleBase" id="RU000682"/>
    </source>
</evidence>
<dbReference type="Gene3D" id="1.10.10.60">
    <property type="entry name" value="Homeodomain-like"/>
    <property type="match status" value="1"/>
</dbReference>
<dbReference type="CDD" id="cd00086">
    <property type="entry name" value="homeodomain"/>
    <property type="match status" value="1"/>
</dbReference>
<name>A0A7T8HLX0_CALRO</name>
<dbReference type="PROSITE" id="PS50071">
    <property type="entry name" value="HOMEOBOX_2"/>
    <property type="match status" value="1"/>
</dbReference>
<keyword evidence="2" id="KW-0217">Developmental protein</keyword>
<sequence>ISLPESRVQVWFKNRRAKCRQQAKQGPSEKSSIHKNTIKEGGISTHKGSSSPGVSPARDSPFDRSSPLSADGLLLSPSSAHSPLPHPCKVHTIHINP</sequence>
<evidence type="ECO:0000256" key="1">
    <source>
        <dbReference type="ARBA" id="ARBA00004123"/>
    </source>
</evidence>
<evidence type="ECO:0000256" key="5">
    <source>
        <dbReference type="ARBA" id="ARBA00023242"/>
    </source>
</evidence>
<reference evidence="11" key="1">
    <citation type="submission" date="2021-01" db="EMBL/GenBank/DDBJ databases">
        <title>Caligus Genome Assembly.</title>
        <authorList>
            <person name="Gallardo-Escarate C."/>
        </authorList>
    </citation>
    <scope>NUCLEOTIDE SEQUENCE [LARGE SCALE GENOMIC DNA]</scope>
</reference>
<dbReference type="InterPro" id="IPR009057">
    <property type="entry name" value="Homeodomain-like_sf"/>
</dbReference>
<evidence type="ECO:0000313" key="10">
    <source>
        <dbReference type="EMBL" id="QQP51840.1"/>
    </source>
</evidence>
<keyword evidence="3 6" id="KW-0238">DNA-binding</keyword>
<evidence type="ECO:0000256" key="2">
    <source>
        <dbReference type="ARBA" id="ARBA00022473"/>
    </source>
</evidence>
<keyword evidence="11" id="KW-1185">Reference proteome</keyword>
<proteinExistence type="predicted"/>
<dbReference type="GO" id="GO:0000981">
    <property type="term" value="F:DNA-binding transcription factor activity, RNA polymerase II-specific"/>
    <property type="evidence" value="ECO:0007669"/>
    <property type="project" value="TreeGrafter"/>
</dbReference>
<dbReference type="InterPro" id="IPR001356">
    <property type="entry name" value="HD"/>
</dbReference>
<accession>A0A7T8HLX0</accession>
<evidence type="ECO:0000313" key="11">
    <source>
        <dbReference type="Proteomes" id="UP000595437"/>
    </source>
</evidence>
<feature type="compositionally biased region" description="Low complexity" evidence="8">
    <location>
        <begin position="73"/>
        <end position="83"/>
    </location>
</feature>
<feature type="DNA-binding region" description="Homeobox" evidence="6">
    <location>
        <begin position="3"/>
        <end position="23"/>
    </location>
</feature>
<evidence type="ECO:0000259" key="9">
    <source>
        <dbReference type="PROSITE" id="PS50071"/>
    </source>
</evidence>
<gene>
    <name evidence="10" type="ORF">FKW44_013308</name>
</gene>
<protein>
    <submittedName>
        <fullName evidence="10">Conerod homeobox</fullName>
    </submittedName>
</protein>
<evidence type="ECO:0000256" key="6">
    <source>
        <dbReference type="PROSITE-ProRule" id="PRU00108"/>
    </source>
</evidence>
<dbReference type="PANTHER" id="PTHR45793:SF5">
    <property type="entry name" value="HOMEOTIC PROTEIN OCELLILESS"/>
    <property type="match status" value="1"/>
</dbReference>
<dbReference type="AlphaFoldDB" id="A0A7T8HLX0"/>
<dbReference type="Pfam" id="PF00046">
    <property type="entry name" value="Homeodomain"/>
    <property type="match status" value="1"/>
</dbReference>
<feature type="compositionally biased region" description="Basic residues" evidence="8">
    <location>
        <begin position="88"/>
        <end position="97"/>
    </location>
</feature>
<evidence type="ECO:0000256" key="8">
    <source>
        <dbReference type="SAM" id="MobiDB-lite"/>
    </source>
</evidence>
<feature type="region of interest" description="Disordered" evidence="8">
    <location>
        <begin position="15"/>
        <end position="97"/>
    </location>
</feature>
<organism evidence="10 11">
    <name type="scientific">Caligus rogercresseyi</name>
    <name type="common">Sea louse</name>
    <dbReference type="NCBI Taxonomy" id="217165"/>
    <lineage>
        <taxon>Eukaryota</taxon>
        <taxon>Metazoa</taxon>
        <taxon>Ecdysozoa</taxon>
        <taxon>Arthropoda</taxon>
        <taxon>Crustacea</taxon>
        <taxon>Multicrustacea</taxon>
        <taxon>Hexanauplia</taxon>
        <taxon>Copepoda</taxon>
        <taxon>Siphonostomatoida</taxon>
        <taxon>Caligidae</taxon>
        <taxon>Caligus</taxon>
    </lineage>
</organism>
<dbReference type="Proteomes" id="UP000595437">
    <property type="component" value="Chromosome 8"/>
</dbReference>
<dbReference type="GO" id="GO:0005634">
    <property type="term" value="C:nucleus"/>
    <property type="evidence" value="ECO:0007669"/>
    <property type="project" value="UniProtKB-SubCell"/>
</dbReference>
<dbReference type="EMBL" id="CP045897">
    <property type="protein sequence ID" value="QQP51840.1"/>
    <property type="molecule type" value="Genomic_DNA"/>
</dbReference>
<dbReference type="PANTHER" id="PTHR45793">
    <property type="entry name" value="HOMEOBOX PROTEIN"/>
    <property type="match status" value="1"/>
</dbReference>
<comment type="subcellular location">
    <subcellularLocation>
        <location evidence="1 6 7">Nucleus</location>
    </subcellularLocation>
</comment>
<evidence type="ECO:0000256" key="4">
    <source>
        <dbReference type="ARBA" id="ARBA00023155"/>
    </source>
</evidence>